<organism evidence="2 3">
    <name type="scientific">Novipirellula galeiformis</name>
    <dbReference type="NCBI Taxonomy" id="2528004"/>
    <lineage>
        <taxon>Bacteria</taxon>
        <taxon>Pseudomonadati</taxon>
        <taxon>Planctomycetota</taxon>
        <taxon>Planctomycetia</taxon>
        <taxon>Pirellulales</taxon>
        <taxon>Pirellulaceae</taxon>
        <taxon>Novipirellula</taxon>
    </lineage>
</organism>
<comment type="caution">
    <text evidence="2">The sequence shown here is derived from an EMBL/GenBank/DDBJ whole genome shotgun (WGS) entry which is preliminary data.</text>
</comment>
<proteinExistence type="predicted"/>
<name>A0A5C6CVZ3_9BACT</name>
<dbReference type="EMBL" id="SJPT01000001">
    <property type="protein sequence ID" value="TWU27146.1"/>
    <property type="molecule type" value="Genomic_DNA"/>
</dbReference>
<sequence>MPSPGHGAQLSPREDEVGGEFEKAKLKIAGNCTGFDLTRGNGGARRAQLSGYIGRMGVPVQCNQSSSDATRVRPSSRKRTGKPKLSLPPCLPASLPPCLLVSLSPCLLVSLSPCLLTRLPSTVACLGCYSR</sequence>
<gene>
    <name evidence="2" type="ORF">Pla52o_10100</name>
</gene>
<feature type="region of interest" description="Disordered" evidence="1">
    <location>
        <begin position="61"/>
        <end position="86"/>
    </location>
</feature>
<evidence type="ECO:0000256" key="1">
    <source>
        <dbReference type="SAM" id="MobiDB-lite"/>
    </source>
</evidence>
<evidence type="ECO:0000313" key="3">
    <source>
        <dbReference type="Proteomes" id="UP000316304"/>
    </source>
</evidence>
<accession>A0A5C6CVZ3</accession>
<reference evidence="2 3" key="1">
    <citation type="submission" date="2019-02" db="EMBL/GenBank/DDBJ databases">
        <title>Deep-cultivation of Planctomycetes and their phenomic and genomic characterization uncovers novel biology.</title>
        <authorList>
            <person name="Wiegand S."/>
            <person name="Jogler M."/>
            <person name="Boedeker C."/>
            <person name="Pinto D."/>
            <person name="Vollmers J."/>
            <person name="Rivas-Marin E."/>
            <person name="Kohn T."/>
            <person name="Peeters S.H."/>
            <person name="Heuer A."/>
            <person name="Rast P."/>
            <person name="Oberbeckmann S."/>
            <person name="Bunk B."/>
            <person name="Jeske O."/>
            <person name="Meyerdierks A."/>
            <person name="Storesund J.E."/>
            <person name="Kallscheuer N."/>
            <person name="Luecker S."/>
            <person name="Lage O.M."/>
            <person name="Pohl T."/>
            <person name="Merkel B.J."/>
            <person name="Hornburger P."/>
            <person name="Mueller R.-W."/>
            <person name="Bruemmer F."/>
            <person name="Labrenz M."/>
            <person name="Spormann A.M."/>
            <person name="Op Den Camp H."/>
            <person name="Overmann J."/>
            <person name="Amann R."/>
            <person name="Jetten M.S.M."/>
            <person name="Mascher T."/>
            <person name="Medema M.H."/>
            <person name="Devos D.P."/>
            <person name="Kaster A.-K."/>
            <person name="Ovreas L."/>
            <person name="Rohde M."/>
            <person name="Galperin M.Y."/>
            <person name="Jogler C."/>
        </authorList>
    </citation>
    <scope>NUCLEOTIDE SEQUENCE [LARGE SCALE GENOMIC DNA]</scope>
    <source>
        <strain evidence="2 3">Pla52o</strain>
    </source>
</reference>
<dbReference type="AlphaFoldDB" id="A0A5C6CVZ3"/>
<protein>
    <submittedName>
        <fullName evidence="2">Uncharacterized protein</fullName>
    </submittedName>
</protein>
<evidence type="ECO:0000313" key="2">
    <source>
        <dbReference type="EMBL" id="TWU27146.1"/>
    </source>
</evidence>
<dbReference type="Proteomes" id="UP000316304">
    <property type="component" value="Unassembled WGS sequence"/>
</dbReference>
<keyword evidence="3" id="KW-1185">Reference proteome</keyword>